<name>A0ACD0NTC3_9BASI</name>
<accession>A0ACD0NTC3</accession>
<evidence type="ECO:0000313" key="2">
    <source>
        <dbReference type="Proteomes" id="UP000245626"/>
    </source>
</evidence>
<reference evidence="1 2" key="1">
    <citation type="journal article" date="2018" name="Mol. Biol. Evol.">
        <title>Broad Genomic Sampling Reveals a Smut Pathogenic Ancestry of the Fungal Clade Ustilaginomycotina.</title>
        <authorList>
            <person name="Kijpornyongpan T."/>
            <person name="Mondo S.J."/>
            <person name="Barry K."/>
            <person name="Sandor L."/>
            <person name="Lee J."/>
            <person name="Lipzen A."/>
            <person name="Pangilinan J."/>
            <person name="LaButti K."/>
            <person name="Hainaut M."/>
            <person name="Henrissat B."/>
            <person name="Grigoriev I.V."/>
            <person name="Spatafora J.W."/>
            <person name="Aime M.C."/>
        </authorList>
    </citation>
    <scope>NUCLEOTIDE SEQUENCE [LARGE SCALE GENOMIC DNA]</scope>
    <source>
        <strain evidence="1 2">SA 807</strain>
    </source>
</reference>
<protein>
    <submittedName>
        <fullName evidence="1">Uncharacterized protein</fullName>
    </submittedName>
</protein>
<dbReference type="Proteomes" id="UP000245626">
    <property type="component" value="Unassembled WGS sequence"/>
</dbReference>
<keyword evidence="2" id="KW-1185">Reference proteome</keyword>
<organism evidence="1 2">
    <name type="scientific">Violaceomyces palustris</name>
    <dbReference type="NCBI Taxonomy" id="1673888"/>
    <lineage>
        <taxon>Eukaryota</taxon>
        <taxon>Fungi</taxon>
        <taxon>Dikarya</taxon>
        <taxon>Basidiomycota</taxon>
        <taxon>Ustilaginomycotina</taxon>
        <taxon>Ustilaginomycetes</taxon>
        <taxon>Violaceomycetales</taxon>
        <taxon>Violaceomycetaceae</taxon>
        <taxon>Violaceomyces</taxon>
    </lineage>
</organism>
<proteinExistence type="predicted"/>
<gene>
    <name evidence="1" type="ORF">IE53DRAFT_165652</name>
</gene>
<evidence type="ECO:0000313" key="1">
    <source>
        <dbReference type="EMBL" id="PWN49063.1"/>
    </source>
</evidence>
<dbReference type="EMBL" id="KZ820102">
    <property type="protein sequence ID" value="PWN49063.1"/>
    <property type="molecule type" value="Genomic_DNA"/>
</dbReference>
<sequence>MQQEGDVASLGRPPSTKSRASVSSIRSRLRKSSSKSRNSLSQSQSYSEDNPCPPDSPTDQLKRRSTSSEAEMDPPPLPPKLPPRPGLARSESNSSVQYAHGNAPGSPPPRPSRISQNLEDPQASLSQAQAHSGSLQGGGRSQSSAPARGGNDSKQSGSASPPSINPFKDQAPTILTFFCATGIAVTFLRSVHWSICLLLIAGSAHYLWKKLERAGKDAAWEVEMKQASQKLSDFGQDGETVEWLNKSLATLWPLINADCFAPFVDLLEDSLMTQVPGIVHGVRVEDVDQGSIPLRIKSFRVLESDDKSFIEGAVAQAKKDQGEADTDTGSDSHGRRDASLVAEADDDDTGVDTGDYVNLEITFAYRGSRPGKGKRSKTTTNAVADRIEKSGVSGAEVEDEDVLAADTPAEKIHMLIYMSIGLQKIAAVEVPVWVEMVGIEGKMRLRLQMTPVAPFVKHAAVTFVGPPALEMSAKPLGRKMVIDAMNLPLISSYALRSVEEVIQGFIAPKSYTVDVAALLGAGDGPQDTYAVGVICLVLHQAIDLAAADVNGKSDPFVQASFARAGKPLFTTRVIVKTREPIWQETCFLLVSPDEIRDHERLRLTVFDADRFSADDPLGRIDISIDRLIRNSREKGQQKSRKYFVTRTDDLMPMRRGGSVQGKLKYSVGFFSLAHSVGSNMSPRQTALMEKAAERGASSMKEIKVMDFAADRGDPHAAQSEDLADQLRSPVNPEGGTVPWSSDQGLDQFMTPFDRFINRLGLPMDDEVLKKRMERKSRVAKLVSMIEGAKAATRDPPSPEFPSGILAFHIHAIHNLEIPSTQRSYSNSKRLGQKQRYTANEDATAEGSGKLPSSYVQVLLNDEAVFRTRTKTLNPRPYINGGSERFIGDWTTARIDFVVRDQRMREGDPIIGCVGLRVSEVLKKGSRSCEWYTLTGGLGFGKIKITILFRSIEISVPRPLRGWNVGVLEVGSCRVIGLPRLEFEKKECHVLFETVGGKAETTNVEPVDEHSDSVAATVEYKWPLKGPVRVPVRQRYPSFLYIHLRSESRLPGRHHTHAHAVIPLNRMADDVPVPRRVPLFETTDWHRFEQDMLRASTKSEQLVSPSPMDERPELHPALEELCEQGNQELPLEVLSDGHIKRIGWLEVHLVFHSGIGPEHRSCVAGDAEMRYAFDSYVTMIDAGERPKPNSLSESGRQRMSNVGGSRSEGGGLLRPGEPPSTNEQRSNRLSAPPATLRVDTGIDNPMRASRHRRTLSNPETEHAGVVTNGDDEARDGQFDGREEESLLYASSLTNEDLYEDEGLEDADPDTAEGRRARQRNLHRQQRGAAQIKGFRTLSWLKTNAEDGVGRMKKQFDKQSKRLGKMESEGVSHF</sequence>